<name>A0A068NSN8_FIMGI</name>
<dbReference type="PRINTS" id="PR01210">
    <property type="entry name" value="GGTRANSPTASE"/>
</dbReference>
<organism evidence="1 2">
    <name type="scientific">Fimbriimonas ginsengisoli Gsoil 348</name>
    <dbReference type="NCBI Taxonomy" id="661478"/>
    <lineage>
        <taxon>Bacteria</taxon>
        <taxon>Bacillati</taxon>
        <taxon>Armatimonadota</taxon>
        <taxon>Fimbriimonadia</taxon>
        <taxon>Fimbriimonadales</taxon>
        <taxon>Fimbriimonadaceae</taxon>
        <taxon>Fimbriimonas</taxon>
    </lineage>
</organism>
<dbReference type="Gene3D" id="3.60.20.40">
    <property type="match status" value="1"/>
</dbReference>
<dbReference type="PANTHER" id="PTHR43881">
    <property type="entry name" value="GAMMA-GLUTAMYLTRANSPEPTIDASE (AFU_ORTHOLOGUE AFUA_4G13580)"/>
    <property type="match status" value="1"/>
</dbReference>
<protein>
    <submittedName>
        <fullName evidence="1">Gamma-glutamyltransferase</fullName>
    </submittedName>
</protein>
<dbReference type="Proteomes" id="UP000027982">
    <property type="component" value="Chromosome"/>
</dbReference>
<sequence length="528" mass="56412">MTQDSRYLSVRQPLLARNVVATSQPLAAQAGLRMLWAGGNAVDAAVATAIALTVVEPTSNGIGSDAFAILWDGEALHGLNASGRSPAGWTPERFANLQTMPQRGWDTVTVPGAVSAWRALSERFGRLPFRDLFEPAIAYAREGYAVSPVIARSWQRAAEVLHHQPGFAEAFMPGGSAPTAGQTFRLPAMADTLSRIAETGGEDFYLGDLARRMVDFSNRCGGVMSLEDLAGHQADWCGTVSLEWYGYEIHEIPPNGQGIAALIALGILQEFGGLDRISPDSPESIHLQIEAMKLAFADLHQYVADADHMEVTPASLLDGAYLRGRAWLIDRSRAAQPEFGMPPNSGTVYLTAADERGMMVSFIQSNYMGFGSGVVVPGTGISLQNRGCGFRSQPGHANSVGPRKRPFHTIIPGFVTQGGQPAMSFGVMGGAMQAQGHLQMAIRVLLNGQNPQEAADAPRWQVMEGGSVAVETAMPPTVVERLRTLGHEVEVQPGWTNQAFGGAQLIRRNGDGYVAGTESRKDGAAVGF</sequence>
<dbReference type="SUPFAM" id="SSF56235">
    <property type="entry name" value="N-terminal nucleophile aminohydrolases (Ntn hydrolases)"/>
    <property type="match status" value="1"/>
</dbReference>
<evidence type="ECO:0000313" key="1">
    <source>
        <dbReference type="EMBL" id="AIE86372.1"/>
    </source>
</evidence>
<accession>A0A068NSN8</accession>
<dbReference type="AlphaFoldDB" id="A0A068NSN8"/>
<dbReference type="KEGG" id="fgi:OP10G_3004"/>
<dbReference type="HOGENOM" id="CLU_014813_3_1_0"/>
<gene>
    <name evidence="1" type="ORF">OP10G_3004</name>
</gene>
<keyword evidence="2" id="KW-1185">Reference proteome</keyword>
<dbReference type="InterPro" id="IPR043138">
    <property type="entry name" value="GGT_lsub"/>
</dbReference>
<dbReference type="eggNOG" id="COG0405">
    <property type="taxonomic scope" value="Bacteria"/>
</dbReference>
<dbReference type="RefSeq" id="WP_025229657.1">
    <property type="nucleotide sequence ID" value="NZ_CP007139.1"/>
</dbReference>
<dbReference type="EMBL" id="CP007139">
    <property type="protein sequence ID" value="AIE86372.1"/>
    <property type="molecule type" value="Genomic_DNA"/>
</dbReference>
<dbReference type="InterPro" id="IPR029055">
    <property type="entry name" value="Ntn_hydrolases_N"/>
</dbReference>
<dbReference type="Pfam" id="PF01019">
    <property type="entry name" value="G_glu_transpept"/>
    <property type="match status" value="1"/>
</dbReference>
<reference evidence="1 2" key="1">
    <citation type="journal article" date="2014" name="PLoS ONE">
        <title>The first complete genome sequence of the class fimbriimonadia in the phylum armatimonadetes.</title>
        <authorList>
            <person name="Hu Z.Y."/>
            <person name="Wang Y.Z."/>
            <person name="Im W.T."/>
            <person name="Wang S.Y."/>
            <person name="Zhao G.P."/>
            <person name="Zheng H.J."/>
            <person name="Quan Z.X."/>
        </authorList>
    </citation>
    <scope>NUCLEOTIDE SEQUENCE [LARGE SCALE GENOMIC DNA]</scope>
    <source>
        <strain evidence="1">Gsoil 348</strain>
    </source>
</reference>
<dbReference type="InterPro" id="IPR043137">
    <property type="entry name" value="GGT_ssub_C"/>
</dbReference>
<dbReference type="PANTHER" id="PTHR43881:SF1">
    <property type="entry name" value="GAMMA-GLUTAMYLTRANSPEPTIDASE (AFU_ORTHOLOGUE AFUA_4G13580)"/>
    <property type="match status" value="1"/>
</dbReference>
<dbReference type="GO" id="GO:0016740">
    <property type="term" value="F:transferase activity"/>
    <property type="evidence" value="ECO:0007669"/>
    <property type="project" value="UniProtKB-KW"/>
</dbReference>
<dbReference type="OrthoDB" id="5297205at2"/>
<dbReference type="InterPro" id="IPR052896">
    <property type="entry name" value="GGT-like_enzyme"/>
</dbReference>
<dbReference type="Gene3D" id="1.10.246.130">
    <property type="match status" value="1"/>
</dbReference>
<keyword evidence="1" id="KW-0808">Transferase</keyword>
<evidence type="ECO:0000313" key="2">
    <source>
        <dbReference type="Proteomes" id="UP000027982"/>
    </source>
</evidence>
<proteinExistence type="predicted"/>
<dbReference type="STRING" id="661478.OP10G_3004"/>